<keyword evidence="3 6" id="KW-0812">Transmembrane</keyword>
<keyword evidence="4 6" id="KW-1133">Transmembrane helix</keyword>
<feature type="transmembrane region" description="Helical" evidence="6">
    <location>
        <begin position="255"/>
        <end position="274"/>
    </location>
</feature>
<keyword evidence="8" id="KW-1185">Reference proteome</keyword>
<feature type="transmembrane region" description="Helical" evidence="6">
    <location>
        <begin position="439"/>
        <end position="459"/>
    </location>
</feature>
<dbReference type="AlphaFoldDB" id="A0A8J5KNC9"/>
<evidence type="ECO:0000256" key="1">
    <source>
        <dbReference type="ARBA" id="ARBA00004141"/>
    </source>
</evidence>
<feature type="transmembrane region" description="Helical" evidence="6">
    <location>
        <begin position="205"/>
        <end position="223"/>
    </location>
</feature>
<accession>A0A8J5KNC9</accession>
<comment type="subcellular location">
    <subcellularLocation>
        <location evidence="1">Membrane</location>
        <topology evidence="1">Multi-pass membrane protein</topology>
    </subcellularLocation>
</comment>
<dbReference type="GO" id="GO:0016020">
    <property type="term" value="C:membrane"/>
    <property type="evidence" value="ECO:0007669"/>
    <property type="project" value="UniProtKB-SubCell"/>
</dbReference>
<keyword evidence="5 6" id="KW-0472">Membrane</keyword>
<dbReference type="EMBL" id="JACMSC010000016">
    <property type="protein sequence ID" value="KAG6483378.1"/>
    <property type="molecule type" value="Genomic_DNA"/>
</dbReference>
<evidence type="ECO:0000256" key="4">
    <source>
        <dbReference type="ARBA" id="ARBA00022989"/>
    </source>
</evidence>
<feature type="transmembrane region" description="Helical" evidence="6">
    <location>
        <begin position="520"/>
        <end position="542"/>
    </location>
</feature>
<name>A0A8J5KNC9_ZINOF</name>
<dbReference type="Proteomes" id="UP000734854">
    <property type="component" value="Unassembled WGS sequence"/>
</dbReference>
<feature type="transmembrane region" description="Helical" evidence="6">
    <location>
        <begin position="162"/>
        <end position="185"/>
    </location>
</feature>
<dbReference type="PANTHER" id="PTHR11654">
    <property type="entry name" value="OLIGOPEPTIDE TRANSPORTER-RELATED"/>
    <property type="match status" value="1"/>
</dbReference>
<evidence type="ECO:0000256" key="2">
    <source>
        <dbReference type="ARBA" id="ARBA00005982"/>
    </source>
</evidence>
<feature type="transmembrane region" description="Helical" evidence="6">
    <location>
        <begin position="554"/>
        <end position="579"/>
    </location>
</feature>
<dbReference type="Gene3D" id="1.20.1250.20">
    <property type="entry name" value="MFS general substrate transporter like domains"/>
    <property type="match status" value="1"/>
</dbReference>
<feature type="transmembrane region" description="Helical" evidence="6">
    <location>
        <begin position="599"/>
        <end position="619"/>
    </location>
</feature>
<proteinExistence type="inferred from homology"/>
<sequence>MASAEPPEAIRKEFEEYADDCEVMGVHELDEFLARVQREHVGATTWMSIGMAWSAEKNQTMEITKPPEAEEGLVMDSSVDYKGRLPRRASTGCWKSSLFIIVIEFAERLSYFGLSTNLIIYLTQVLRQDLKTAVRNVNYWSGVTAVIPLLGGFMADAYSGRYAAVVASSLIYIVGLLLLTMSQLIPGLKPCNQDEPDSAACRRSLSAHAIAFFVAMYLISFGTGGHKPSLESFGADQFDDNDAVERRQKMSFFNWWNFGLCSGMIIGVTFVVYLAVNVGWWVGSALLTSIMAVSLVIFIAGRTVYRYRAPEGSPFTPMMQVAVAAMAKRRMALPLDASELYELRKTEQKKRLLYHTDRLKFLDKAAVIEHKGDEAAFAPEKSNPWRLATVTRVEELKLVLSMIPVWVTAMPFGMCVVQTNTFFVKQCSVSDRRFGHFTIPAASVFCVTATGMLLTVTFYDKVLIPLLRRSTGSVRAISILKRIGIGMTIVTVGMATAALVERRRLNEAAEGRNVSLLWMLPQFFILGIGDGFTLVGLQEYFYEQVPDGMRSLGIAFYLSVLGIPNFICNLLITIVDRITSQGSNGSWFAKDLNDSRVDLYYWLLAAISSANLCAYVFIAKGYSYKRVQRKVADSDSHQMDAQI</sequence>
<dbReference type="InterPro" id="IPR000109">
    <property type="entry name" value="POT_fam"/>
</dbReference>
<evidence type="ECO:0000256" key="5">
    <source>
        <dbReference type="ARBA" id="ARBA00023136"/>
    </source>
</evidence>
<evidence type="ECO:0000313" key="8">
    <source>
        <dbReference type="Proteomes" id="UP000734854"/>
    </source>
</evidence>
<comment type="caution">
    <text evidence="7">The sequence shown here is derived from an EMBL/GenBank/DDBJ whole genome shotgun (WGS) entry which is preliminary data.</text>
</comment>
<dbReference type="InterPro" id="IPR036259">
    <property type="entry name" value="MFS_trans_sf"/>
</dbReference>
<dbReference type="SUPFAM" id="SSF103473">
    <property type="entry name" value="MFS general substrate transporter"/>
    <property type="match status" value="1"/>
</dbReference>
<feature type="transmembrane region" description="Helical" evidence="6">
    <location>
        <begin position="280"/>
        <end position="300"/>
    </location>
</feature>
<evidence type="ECO:0000256" key="6">
    <source>
        <dbReference type="SAM" id="Phobius"/>
    </source>
</evidence>
<organism evidence="7 8">
    <name type="scientific">Zingiber officinale</name>
    <name type="common">Ginger</name>
    <name type="synonym">Amomum zingiber</name>
    <dbReference type="NCBI Taxonomy" id="94328"/>
    <lineage>
        <taxon>Eukaryota</taxon>
        <taxon>Viridiplantae</taxon>
        <taxon>Streptophyta</taxon>
        <taxon>Embryophyta</taxon>
        <taxon>Tracheophyta</taxon>
        <taxon>Spermatophyta</taxon>
        <taxon>Magnoliopsida</taxon>
        <taxon>Liliopsida</taxon>
        <taxon>Zingiberales</taxon>
        <taxon>Zingiberaceae</taxon>
        <taxon>Zingiber</taxon>
    </lineage>
</organism>
<evidence type="ECO:0000313" key="7">
    <source>
        <dbReference type="EMBL" id="KAG6483378.1"/>
    </source>
</evidence>
<feature type="transmembrane region" description="Helical" evidence="6">
    <location>
        <begin position="479"/>
        <end position="500"/>
    </location>
</feature>
<dbReference type="GO" id="GO:0022857">
    <property type="term" value="F:transmembrane transporter activity"/>
    <property type="evidence" value="ECO:0007669"/>
    <property type="project" value="InterPro"/>
</dbReference>
<dbReference type="Pfam" id="PF00854">
    <property type="entry name" value="PTR2"/>
    <property type="match status" value="1"/>
</dbReference>
<gene>
    <name evidence="7" type="ORF">ZIOFF_060023</name>
</gene>
<comment type="similarity">
    <text evidence="2">Belongs to the major facilitator superfamily. Proton-dependent oligopeptide transporter (POT/PTR) (TC 2.A.17) family.</text>
</comment>
<feature type="transmembrane region" description="Helical" evidence="6">
    <location>
        <begin position="398"/>
        <end position="419"/>
    </location>
</feature>
<protein>
    <submittedName>
        <fullName evidence="7">Uncharacterized protein</fullName>
    </submittedName>
</protein>
<evidence type="ECO:0000256" key="3">
    <source>
        <dbReference type="ARBA" id="ARBA00022692"/>
    </source>
</evidence>
<reference evidence="7 8" key="1">
    <citation type="submission" date="2020-08" db="EMBL/GenBank/DDBJ databases">
        <title>Plant Genome Project.</title>
        <authorList>
            <person name="Zhang R.-G."/>
        </authorList>
    </citation>
    <scope>NUCLEOTIDE SEQUENCE [LARGE SCALE GENOMIC DNA]</scope>
    <source>
        <tissue evidence="7">Rhizome</tissue>
    </source>
</reference>